<keyword evidence="2" id="KW-0396">Initiation factor</keyword>
<accession>A0AAV4UZ95</accession>
<keyword evidence="1" id="KW-1133">Transmembrane helix</keyword>
<dbReference type="GO" id="GO:0016301">
    <property type="term" value="F:kinase activity"/>
    <property type="evidence" value="ECO:0007669"/>
    <property type="project" value="UniProtKB-KW"/>
</dbReference>
<evidence type="ECO:0000313" key="2">
    <source>
        <dbReference type="EMBL" id="GIY62984.1"/>
    </source>
</evidence>
<evidence type="ECO:0000256" key="1">
    <source>
        <dbReference type="SAM" id="Phobius"/>
    </source>
</evidence>
<keyword evidence="1" id="KW-0812">Transmembrane</keyword>
<keyword evidence="1" id="KW-0472">Membrane</keyword>
<gene>
    <name evidence="2" type="primary">EIF2AK3</name>
    <name evidence="2" type="ORF">CEXT_693062</name>
</gene>
<dbReference type="EMBL" id="BPLR01013689">
    <property type="protein sequence ID" value="GIY62984.1"/>
    <property type="molecule type" value="Genomic_DNA"/>
</dbReference>
<name>A0AAV4UZ95_CAEEX</name>
<keyword evidence="3" id="KW-1185">Reference proteome</keyword>
<evidence type="ECO:0000313" key="3">
    <source>
        <dbReference type="Proteomes" id="UP001054945"/>
    </source>
</evidence>
<protein>
    <submittedName>
        <fullName evidence="2">Eukaryotic translation initiation factor 2-alpha kinase 3</fullName>
    </submittedName>
</protein>
<dbReference type="Proteomes" id="UP001054945">
    <property type="component" value="Unassembled WGS sequence"/>
</dbReference>
<keyword evidence="2" id="KW-0808">Transferase</keyword>
<organism evidence="2 3">
    <name type="scientific">Caerostris extrusa</name>
    <name type="common">Bark spider</name>
    <name type="synonym">Caerostris bankana</name>
    <dbReference type="NCBI Taxonomy" id="172846"/>
    <lineage>
        <taxon>Eukaryota</taxon>
        <taxon>Metazoa</taxon>
        <taxon>Ecdysozoa</taxon>
        <taxon>Arthropoda</taxon>
        <taxon>Chelicerata</taxon>
        <taxon>Arachnida</taxon>
        <taxon>Araneae</taxon>
        <taxon>Araneomorphae</taxon>
        <taxon>Entelegynae</taxon>
        <taxon>Araneoidea</taxon>
        <taxon>Araneidae</taxon>
        <taxon>Caerostris</taxon>
    </lineage>
</organism>
<comment type="caution">
    <text evidence="2">The sequence shown here is derived from an EMBL/GenBank/DDBJ whole genome shotgun (WGS) entry which is preliminary data.</text>
</comment>
<sequence length="430" mass="48830">MDGNITALDFNFGFKCWSIVLDPKGFLSSTLSKLKVWENGTQVWIVPSLDGHMFKYDKMKLEPFSFNSEHLVNHAFIIDSSSSITGGKFKVIYGLNRHTGQLYYKCGIQGCQHFKTVSAKDVLIIEQWIHLVNAVDRVTAEQRWHFRGVEVKICDFNESSPVNTSQNVPETPLENTALVPVHNFNKVKKVLDSIKISLINGYAARLDHSSSSLIWLYKTSTPVVDVWFVQDKSAILVDPFSDGLKFFSPVSDDGMHAAWLFLGSFMGQLYVKQSKIFHSNVNDHAVSRPVPSKAFCLHCNSLIEPDTRYLNALVPSNINVKVHGVYYYANFSVYDNDTHCVVNVTFPKMKFNVFFAVCVLLALLYFLCLKRFLFKEQEKVFANESTSTTELPILPPETSDKTVEVKPEFSSRFHKDFEFITILGRGDLVL</sequence>
<feature type="transmembrane region" description="Helical" evidence="1">
    <location>
        <begin position="351"/>
        <end position="369"/>
    </location>
</feature>
<keyword evidence="2" id="KW-0418">Kinase</keyword>
<proteinExistence type="predicted"/>
<dbReference type="AlphaFoldDB" id="A0AAV4UZ95"/>
<dbReference type="GO" id="GO:0003743">
    <property type="term" value="F:translation initiation factor activity"/>
    <property type="evidence" value="ECO:0007669"/>
    <property type="project" value="UniProtKB-KW"/>
</dbReference>
<reference evidence="2 3" key="1">
    <citation type="submission" date="2021-06" db="EMBL/GenBank/DDBJ databases">
        <title>Caerostris extrusa draft genome.</title>
        <authorList>
            <person name="Kono N."/>
            <person name="Arakawa K."/>
        </authorList>
    </citation>
    <scope>NUCLEOTIDE SEQUENCE [LARGE SCALE GENOMIC DNA]</scope>
</reference>
<keyword evidence="2" id="KW-0648">Protein biosynthesis</keyword>